<organism evidence="2 3">
    <name type="scientific">Testicularia cyperi</name>
    <dbReference type="NCBI Taxonomy" id="1882483"/>
    <lineage>
        <taxon>Eukaryota</taxon>
        <taxon>Fungi</taxon>
        <taxon>Dikarya</taxon>
        <taxon>Basidiomycota</taxon>
        <taxon>Ustilaginomycotina</taxon>
        <taxon>Ustilaginomycetes</taxon>
        <taxon>Ustilaginales</taxon>
        <taxon>Anthracoideaceae</taxon>
        <taxon>Testicularia</taxon>
    </lineage>
</organism>
<feature type="region of interest" description="Disordered" evidence="1">
    <location>
        <begin position="1"/>
        <end position="107"/>
    </location>
</feature>
<feature type="compositionally biased region" description="Polar residues" evidence="1">
    <location>
        <begin position="57"/>
        <end position="79"/>
    </location>
</feature>
<evidence type="ECO:0000313" key="3">
    <source>
        <dbReference type="Proteomes" id="UP000246740"/>
    </source>
</evidence>
<dbReference type="EMBL" id="KZ819219">
    <property type="protein sequence ID" value="PWY97121.1"/>
    <property type="molecule type" value="Genomic_DNA"/>
</dbReference>
<feature type="compositionally biased region" description="Basic residues" evidence="1">
    <location>
        <begin position="1"/>
        <end position="10"/>
    </location>
</feature>
<keyword evidence="3" id="KW-1185">Reference proteome</keyword>
<dbReference type="AlphaFoldDB" id="A0A317XG31"/>
<protein>
    <submittedName>
        <fullName evidence="2">Uncharacterized protein</fullName>
    </submittedName>
</protein>
<feature type="compositionally biased region" description="Basic and acidic residues" evidence="1">
    <location>
        <begin position="390"/>
        <end position="402"/>
    </location>
</feature>
<dbReference type="PANTHER" id="PTHR31176:SF1">
    <property type="entry name" value="MFS DOMAIN-CONTAINING PROTEIN-RELATED"/>
    <property type="match status" value="1"/>
</dbReference>
<feature type="compositionally biased region" description="Low complexity" evidence="1">
    <location>
        <begin position="136"/>
        <end position="150"/>
    </location>
</feature>
<reference evidence="2 3" key="1">
    <citation type="journal article" date="2018" name="Mol. Biol. Evol.">
        <title>Broad Genomic Sampling Reveals a Smut Pathogenic Ancestry of the Fungal Clade Ustilaginomycotina.</title>
        <authorList>
            <person name="Kijpornyongpan T."/>
            <person name="Mondo S.J."/>
            <person name="Barry K."/>
            <person name="Sandor L."/>
            <person name="Lee J."/>
            <person name="Lipzen A."/>
            <person name="Pangilinan J."/>
            <person name="LaButti K."/>
            <person name="Hainaut M."/>
            <person name="Henrissat B."/>
            <person name="Grigoriev I.V."/>
            <person name="Spatafora J.W."/>
            <person name="Aime M.C."/>
        </authorList>
    </citation>
    <scope>NUCLEOTIDE SEQUENCE [LARGE SCALE GENOMIC DNA]</scope>
    <source>
        <strain evidence="2 3">MCA 3645</strain>
    </source>
</reference>
<feature type="region of interest" description="Disordered" evidence="1">
    <location>
        <begin position="337"/>
        <end position="430"/>
    </location>
</feature>
<feature type="region of interest" description="Disordered" evidence="1">
    <location>
        <begin position="639"/>
        <end position="678"/>
    </location>
</feature>
<feature type="region of interest" description="Disordered" evidence="1">
    <location>
        <begin position="121"/>
        <end position="229"/>
    </location>
</feature>
<feature type="region of interest" description="Disordered" evidence="1">
    <location>
        <begin position="713"/>
        <end position="733"/>
    </location>
</feature>
<feature type="compositionally biased region" description="Basic and acidic residues" evidence="1">
    <location>
        <begin position="11"/>
        <end position="24"/>
    </location>
</feature>
<feature type="compositionally biased region" description="Basic residues" evidence="1">
    <location>
        <begin position="349"/>
        <end position="366"/>
    </location>
</feature>
<feature type="compositionally biased region" description="Basic and acidic residues" evidence="1">
    <location>
        <begin position="648"/>
        <end position="659"/>
    </location>
</feature>
<feature type="compositionally biased region" description="Basic and acidic residues" evidence="1">
    <location>
        <begin position="669"/>
        <end position="678"/>
    </location>
</feature>
<proteinExistence type="predicted"/>
<accession>A0A317XG31</accession>
<sequence>MAFVHHQPRQQRRDRQQDYQDDTTRTSYPATSNRPNIHSTAQDWSIVFPGRVREEPTSSVSQQLTELHQSSITTSSYRSATEDEEDASDNDDGMLPGDDLALTLPPLHDGTGRFSTFLREPSSAGFASTQSGGETGIISPGGVISPSPGSEVFPESIFSGTESQADADEELGFGSGSDFDDFESDAVASSIPSHSSLRRSQRRSQRRPSRIGAVSLGSEDDENDHAQPTEASMVSIRNSAADSRSWSFLGRSTSRHLSRVPESPDVSTQLYSSARSSRFTAAAPTNGKMAELQAPAVFTSDSETDDEAAAAAATAAARKERGAFEADLAASNLAQSAGLSRSNLDGAHLRRPKRRHRRSAAGRSSKRSNTSQSLLSVDHEGRRVFGSRSEQLDGRYARDGDATPRSTKATAARGSSSLATASVGRSNSTKTTRMIGSILRRVFDLEPEVLDSFINDDARYKALVSQQPQHNAGSCARLGFAFEQPDAAVVSAPLGTDVGAAMMLDGRDEEDTLDASPLATFYENEDEEDEATVATAAAKEAEDHRAAAMLSTSPLFDNNRPVLGEDRDALGGTGVKLTEAALLQRRSASTRARPHSLMEPTTMEALSAFMNSVVMPVPMPFRLLGALFGWSGIWSSAPSHDSLSQGKDASRQDETRPGEEEAEEEEDETARREAEEERRYRYERLLSAQQAKAWSRRYRGILFANVDEDEQSLDVPELWRGEEHPAIAGESYR</sequence>
<evidence type="ECO:0000313" key="2">
    <source>
        <dbReference type="EMBL" id="PWY97121.1"/>
    </source>
</evidence>
<dbReference type="OrthoDB" id="3366903at2759"/>
<dbReference type="InParanoid" id="A0A317XG31"/>
<dbReference type="PANTHER" id="PTHR31176">
    <property type="entry name" value="MFS DOMAIN-CONTAINING PROTEIN-RELATED"/>
    <property type="match status" value="1"/>
</dbReference>
<feature type="compositionally biased region" description="Basic residues" evidence="1">
    <location>
        <begin position="196"/>
        <end position="209"/>
    </location>
</feature>
<evidence type="ECO:0000256" key="1">
    <source>
        <dbReference type="SAM" id="MobiDB-lite"/>
    </source>
</evidence>
<name>A0A317XG31_9BASI</name>
<feature type="compositionally biased region" description="Polar residues" evidence="1">
    <location>
        <begin position="404"/>
        <end position="430"/>
    </location>
</feature>
<feature type="compositionally biased region" description="Polar residues" evidence="1">
    <location>
        <begin position="27"/>
        <end position="43"/>
    </location>
</feature>
<gene>
    <name evidence="2" type="ORF">BCV70DRAFT_81091</name>
</gene>
<dbReference type="Proteomes" id="UP000246740">
    <property type="component" value="Unassembled WGS sequence"/>
</dbReference>
<feature type="compositionally biased region" description="Acidic residues" evidence="1">
    <location>
        <begin position="82"/>
        <end position="92"/>
    </location>
</feature>